<accession>A0ABY7AR14</accession>
<name>A0ABY7AR14_9ALTE</name>
<feature type="signal peptide" evidence="3">
    <location>
        <begin position="1"/>
        <end position="26"/>
    </location>
</feature>
<feature type="domain" description="Glycine zipper 2TM" evidence="4">
    <location>
        <begin position="96"/>
        <end position="133"/>
    </location>
</feature>
<keyword evidence="2" id="KW-0472">Membrane</keyword>
<feature type="chain" id="PRO_5046015468" evidence="3">
    <location>
        <begin position="27"/>
        <end position="213"/>
    </location>
</feature>
<protein>
    <submittedName>
        <fullName evidence="5">Glycine zipper 2TM domain-containing protein</fullName>
    </submittedName>
</protein>
<dbReference type="Proteomes" id="UP001163726">
    <property type="component" value="Chromosome"/>
</dbReference>
<keyword evidence="6" id="KW-1185">Reference proteome</keyword>
<evidence type="ECO:0000256" key="1">
    <source>
        <dbReference type="ARBA" id="ARBA00004370"/>
    </source>
</evidence>
<dbReference type="InterPro" id="IPR051407">
    <property type="entry name" value="Bact_OM_lipoprot/Surf_antigen"/>
</dbReference>
<organism evidence="5 6">
    <name type="scientific">Catenovulum adriaticum</name>
    <dbReference type="NCBI Taxonomy" id="2984846"/>
    <lineage>
        <taxon>Bacteria</taxon>
        <taxon>Pseudomonadati</taxon>
        <taxon>Pseudomonadota</taxon>
        <taxon>Gammaproteobacteria</taxon>
        <taxon>Alteromonadales</taxon>
        <taxon>Alteromonadaceae</taxon>
        <taxon>Catenovulum</taxon>
    </lineage>
</organism>
<gene>
    <name evidence="5" type="ORF">OLW01_04730</name>
</gene>
<evidence type="ECO:0000313" key="5">
    <source>
        <dbReference type="EMBL" id="WAJ71116.1"/>
    </source>
</evidence>
<dbReference type="RefSeq" id="WP_268075580.1">
    <property type="nucleotide sequence ID" value="NZ_CP109965.1"/>
</dbReference>
<proteinExistence type="predicted"/>
<dbReference type="PANTHER" id="PTHR35603">
    <property type="match status" value="1"/>
</dbReference>
<keyword evidence="3" id="KW-0732">Signal</keyword>
<evidence type="ECO:0000259" key="4">
    <source>
        <dbReference type="Pfam" id="PF05433"/>
    </source>
</evidence>
<dbReference type="InterPro" id="IPR008816">
    <property type="entry name" value="Gly_zipper_2TM_dom"/>
</dbReference>
<comment type="subcellular location">
    <subcellularLocation>
        <location evidence="1">Membrane</location>
    </subcellularLocation>
</comment>
<sequence>MKFLTQAQYLAATATLTGLLSLPAFANHDIYSDQQIKKGKVIQVTPTYETVHVQRPQKSCWTETTYPNRQYDHGHRYRSINHAQYRNQHNDTAAPIIGAIIGGVIGNQFGKGNGKPVATVAGAVIGGSLANKAASHRIEKYNKGRYKHNKHRGKYKGAITKKVCRVSHQNVQTINELTGYDVSYRYQGKTYYTHTQNHPGEYINLAVQVTPIE</sequence>
<dbReference type="EMBL" id="CP109965">
    <property type="protein sequence ID" value="WAJ71116.1"/>
    <property type="molecule type" value="Genomic_DNA"/>
</dbReference>
<dbReference type="Pfam" id="PF05433">
    <property type="entry name" value="Rick_17kDa_Anti"/>
    <property type="match status" value="1"/>
</dbReference>
<reference evidence="5" key="1">
    <citation type="submission" date="2022-10" db="EMBL/GenBank/DDBJ databases">
        <title>Catenovulum adriacola sp. nov. isolated in the Harbour of Susak.</title>
        <authorList>
            <person name="Schoch T."/>
            <person name="Reich S.J."/>
            <person name="Stoeferle S."/>
            <person name="Flaiz M."/>
            <person name="Kazda M."/>
            <person name="Riedel C.U."/>
            <person name="Duerre P."/>
        </authorList>
    </citation>
    <scope>NUCLEOTIDE SEQUENCE</scope>
    <source>
        <strain evidence="5">TS8</strain>
    </source>
</reference>
<evidence type="ECO:0000256" key="2">
    <source>
        <dbReference type="ARBA" id="ARBA00023136"/>
    </source>
</evidence>
<evidence type="ECO:0000313" key="6">
    <source>
        <dbReference type="Proteomes" id="UP001163726"/>
    </source>
</evidence>
<evidence type="ECO:0000256" key="3">
    <source>
        <dbReference type="SAM" id="SignalP"/>
    </source>
</evidence>
<dbReference type="PANTHER" id="PTHR35603:SF2">
    <property type="entry name" value="OUTER MEMBRANE LIPOPROTEIN"/>
    <property type="match status" value="1"/>
</dbReference>